<comment type="catalytic activity">
    <reaction evidence="4">
        <text>apo-[citrate lyase ACP] + 2'-(5''-triphospho-alpha-D-ribosyl)-3'-dephospho-CoA = holo-[citrate lyase ACP] + diphosphate</text>
        <dbReference type="Rhea" id="RHEA:16333"/>
        <dbReference type="Rhea" id="RHEA-COMP:10157"/>
        <dbReference type="Rhea" id="RHEA-COMP:10158"/>
        <dbReference type="ChEBI" id="CHEBI:29999"/>
        <dbReference type="ChEBI" id="CHEBI:33019"/>
        <dbReference type="ChEBI" id="CHEBI:61378"/>
        <dbReference type="ChEBI" id="CHEBI:82683"/>
        <dbReference type="EC" id="2.7.7.61"/>
    </reaction>
</comment>
<keyword evidence="3 5" id="KW-0548">Nucleotidyltransferase</keyword>
<accession>A0ABZ3D056</accession>
<dbReference type="NCBIfam" id="TIGR03124">
    <property type="entry name" value="citrate_citX"/>
    <property type="match status" value="1"/>
</dbReference>
<reference evidence="5 6" key="1">
    <citation type="submission" date="2024-04" db="EMBL/GenBank/DDBJ databases">
        <title>Complete genome sequence of Nguyenibacter vanlangesis HBCM-1154, a strain capable of nitrogen fixation, IAA production, and phosphorus solubilization isolated from sugarcane soil.</title>
        <authorList>
            <person name="MY HANH P."/>
        </authorList>
    </citation>
    <scope>NUCLEOTIDE SEQUENCE [LARGE SCALE GENOMIC DNA]</scope>
    <source>
        <strain evidence="5 6">HBCM 1154</strain>
    </source>
</reference>
<evidence type="ECO:0000256" key="4">
    <source>
        <dbReference type="ARBA" id="ARBA00048574"/>
    </source>
</evidence>
<evidence type="ECO:0000313" key="5">
    <source>
        <dbReference type="EMBL" id="XAE41132.1"/>
    </source>
</evidence>
<dbReference type="InterPro" id="IPR005551">
    <property type="entry name" value="CitX"/>
</dbReference>
<dbReference type="EMBL" id="CP152276">
    <property type="protein sequence ID" value="XAE41132.1"/>
    <property type="molecule type" value="Genomic_DNA"/>
</dbReference>
<keyword evidence="2 5" id="KW-0808">Transferase</keyword>
<dbReference type="Proteomes" id="UP001449795">
    <property type="component" value="Chromosome"/>
</dbReference>
<dbReference type="RefSeq" id="WP_342627126.1">
    <property type="nucleotide sequence ID" value="NZ_CP152276.1"/>
</dbReference>
<keyword evidence="6" id="KW-1185">Reference proteome</keyword>
<sequence length="177" mass="19457">MGAADNRVSLEQILDAREQRAIRQAQVRARFGKAVVSITLVAPGPVKDSSRLRTVFQGAIAAVEAAQKQYGWPCRYRAVTFLETGPEALYVFDADIRALKSHLVFLENTMPLGRLWDLDVIGADGQSLSRKESGFDGRKCLVCNAPAFECGRSRKHSLVSLTNAVKRIIDNADVVIL</sequence>
<dbReference type="GO" id="GO:0050519">
    <property type="term" value="F:holo-citrate lyase synthase activity"/>
    <property type="evidence" value="ECO:0007669"/>
    <property type="project" value="UniProtKB-EC"/>
</dbReference>
<evidence type="ECO:0000256" key="1">
    <source>
        <dbReference type="ARBA" id="ARBA00012524"/>
    </source>
</evidence>
<dbReference type="Pfam" id="PF03802">
    <property type="entry name" value="CitX"/>
    <property type="match status" value="1"/>
</dbReference>
<dbReference type="EC" id="2.7.7.61" evidence="1"/>
<proteinExistence type="predicted"/>
<dbReference type="GO" id="GO:0016829">
    <property type="term" value="F:lyase activity"/>
    <property type="evidence" value="ECO:0007669"/>
    <property type="project" value="UniProtKB-KW"/>
</dbReference>
<evidence type="ECO:0000256" key="2">
    <source>
        <dbReference type="ARBA" id="ARBA00022679"/>
    </source>
</evidence>
<evidence type="ECO:0000256" key="3">
    <source>
        <dbReference type="ARBA" id="ARBA00022695"/>
    </source>
</evidence>
<evidence type="ECO:0000313" key="6">
    <source>
        <dbReference type="Proteomes" id="UP001449795"/>
    </source>
</evidence>
<protein>
    <recommendedName>
        <fullName evidence="1">citrate lyase holo-[acyl-carrier protein] synthase</fullName>
        <ecNumber evidence="1">2.7.7.61</ecNumber>
    </recommendedName>
</protein>
<organism evidence="5 6">
    <name type="scientific">Nguyenibacter vanlangensis</name>
    <dbReference type="NCBI Taxonomy" id="1216886"/>
    <lineage>
        <taxon>Bacteria</taxon>
        <taxon>Pseudomonadati</taxon>
        <taxon>Pseudomonadota</taxon>
        <taxon>Alphaproteobacteria</taxon>
        <taxon>Acetobacterales</taxon>
        <taxon>Acetobacteraceae</taxon>
        <taxon>Nguyenibacter</taxon>
    </lineage>
</organism>
<keyword evidence="5" id="KW-0456">Lyase</keyword>
<name>A0ABZ3D056_9PROT</name>
<gene>
    <name evidence="5" type="primary">citX</name>
    <name evidence="5" type="ORF">AAC691_12455</name>
</gene>